<dbReference type="InterPro" id="IPR003594">
    <property type="entry name" value="HATPase_dom"/>
</dbReference>
<dbReference type="GO" id="GO:0000155">
    <property type="term" value="F:phosphorelay sensor kinase activity"/>
    <property type="evidence" value="ECO:0007669"/>
    <property type="project" value="InterPro"/>
</dbReference>
<protein>
    <recommendedName>
        <fullName evidence="2">histidine kinase</fullName>
        <ecNumber evidence="2">2.7.13.3</ecNumber>
    </recommendedName>
</protein>
<feature type="modified residue" description="4-aspartylphosphate" evidence="4">
    <location>
        <position position="636"/>
    </location>
</feature>
<keyword evidence="5" id="KW-1133">Transmembrane helix</keyword>
<evidence type="ECO:0000259" key="7">
    <source>
        <dbReference type="PROSITE" id="PS50110"/>
    </source>
</evidence>
<evidence type="ECO:0000256" key="4">
    <source>
        <dbReference type="PROSITE-ProRule" id="PRU00169"/>
    </source>
</evidence>
<feature type="modified residue" description="4-aspartylphosphate" evidence="4">
    <location>
        <position position="774"/>
    </location>
</feature>
<dbReference type="CDD" id="cd16922">
    <property type="entry name" value="HATPase_EvgS-ArcB-TorS-like"/>
    <property type="match status" value="1"/>
</dbReference>
<keyword evidence="8" id="KW-0808">Transferase</keyword>
<dbReference type="PROSITE" id="PS50109">
    <property type="entry name" value="HIS_KIN"/>
    <property type="match status" value="1"/>
</dbReference>
<dbReference type="InterPro" id="IPR003661">
    <property type="entry name" value="HisK_dim/P_dom"/>
</dbReference>
<dbReference type="EC" id="2.7.13.3" evidence="2"/>
<evidence type="ECO:0000256" key="2">
    <source>
        <dbReference type="ARBA" id="ARBA00012438"/>
    </source>
</evidence>
<dbReference type="PANTHER" id="PTHR43719:SF28">
    <property type="entry name" value="PEROXIDE STRESS-ACTIVATED HISTIDINE KINASE MAK1-RELATED"/>
    <property type="match status" value="1"/>
</dbReference>
<comment type="catalytic activity">
    <reaction evidence="1">
        <text>ATP + protein L-histidine = ADP + protein N-phospho-L-histidine.</text>
        <dbReference type="EC" id="2.7.13.3"/>
    </reaction>
</comment>
<dbReference type="PRINTS" id="PR00344">
    <property type="entry name" value="BCTRLSENSOR"/>
</dbReference>
<feature type="domain" description="Response regulatory" evidence="7">
    <location>
        <begin position="722"/>
        <end position="843"/>
    </location>
</feature>
<reference evidence="8" key="1">
    <citation type="journal article" date="2013" name="PLoS ONE">
        <title>Metagenomic insights into the carbohydrate-active enzymes carried by the microorganisms adhering to solid digesta in the rumen of cows.</title>
        <authorList>
            <person name="Wang L."/>
            <person name="Hatem A."/>
            <person name="Catalyurek U.V."/>
            <person name="Morrison M."/>
            <person name="Yu Z."/>
        </authorList>
    </citation>
    <scope>NUCLEOTIDE SEQUENCE</scope>
</reference>
<feature type="domain" description="Response regulatory" evidence="7">
    <location>
        <begin position="582"/>
        <end position="702"/>
    </location>
</feature>
<dbReference type="Gene3D" id="1.10.287.130">
    <property type="match status" value="1"/>
</dbReference>
<dbReference type="SUPFAM" id="SSF55874">
    <property type="entry name" value="ATPase domain of HSP90 chaperone/DNA topoisomerase II/histidine kinase"/>
    <property type="match status" value="1"/>
</dbReference>
<dbReference type="SMART" id="SM00387">
    <property type="entry name" value="HATPase_c"/>
    <property type="match status" value="1"/>
</dbReference>
<dbReference type="InterPro" id="IPR004358">
    <property type="entry name" value="Sig_transdc_His_kin-like_C"/>
</dbReference>
<evidence type="ECO:0000256" key="3">
    <source>
        <dbReference type="ARBA" id="ARBA00022553"/>
    </source>
</evidence>
<evidence type="ECO:0000256" key="1">
    <source>
        <dbReference type="ARBA" id="ARBA00000085"/>
    </source>
</evidence>
<dbReference type="SUPFAM" id="SSF47384">
    <property type="entry name" value="Homodimeric domain of signal transducing histidine kinase"/>
    <property type="match status" value="1"/>
</dbReference>
<dbReference type="InterPro" id="IPR036097">
    <property type="entry name" value="HisK_dim/P_sf"/>
</dbReference>
<dbReference type="SMART" id="SM00388">
    <property type="entry name" value="HisKA"/>
    <property type="match status" value="1"/>
</dbReference>
<name>W0FLH1_9BACT</name>
<dbReference type="PROSITE" id="PS50110">
    <property type="entry name" value="RESPONSE_REGULATORY"/>
    <property type="match status" value="2"/>
</dbReference>
<dbReference type="Pfam" id="PF00072">
    <property type="entry name" value="Response_reg"/>
    <property type="match status" value="2"/>
</dbReference>
<evidence type="ECO:0000256" key="5">
    <source>
        <dbReference type="SAM" id="Phobius"/>
    </source>
</evidence>
<dbReference type="Pfam" id="PF00512">
    <property type="entry name" value="HisKA"/>
    <property type="match status" value="1"/>
</dbReference>
<dbReference type="Gene3D" id="3.30.565.10">
    <property type="entry name" value="Histidine kinase-like ATPase, C-terminal domain"/>
    <property type="match status" value="1"/>
</dbReference>
<dbReference type="InterPro" id="IPR036890">
    <property type="entry name" value="HATPase_C_sf"/>
</dbReference>
<proteinExistence type="predicted"/>
<dbReference type="SUPFAM" id="SSF52172">
    <property type="entry name" value="CheY-like"/>
    <property type="match status" value="2"/>
</dbReference>
<dbReference type="AlphaFoldDB" id="W0FLH1"/>
<feature type="transmembrane region" description="Helical" evidence="5">
    <location>
        <begin position="6"/>
        <end position="27"/>
    </location>
</feature>
<keyword evidence="3 4" id="KW-0597">Phosphoprotein</keyword>
<dbReference type="InterPro" id="IPR050956">
    <property type="entry name" value="2C_system_His_kinase"/>
</dbReference>
<accession>W0FLH1</accession>
<keyword evidence="5" id="KW-0812">Transmembrane</keyword>
<keyword evidence="8" id="KW-0418">Kinase</keyword>
<dbReference type="FunFam" id="3.30.565.10:FF:000010">
    <property type="entry name" value="Sensor histidine kinase RcsC"/>
    <property type="match status" value="1"/>
</dbReference>
<dbReference type="Pfam" id="PF02518">
    <property type="entry name" value="HATPase_c"/>
    <property type="match status" value="1"/>
</dbReference>
<dbReference type="CDD" id="cd00082">
    <property type="entry name" value="HisKA"/>
    <property type="match status" value="1"/>
</dbReference>
<evidence type="ECO:0000259" key="6">
    <source>
        <dbReference type="PROSITE" id="PS50109"/>
    </source>
</evidence>
<feature type="transmembrane region" description="Helical" evidence="5">
    <location>
        <begin position="296"/>
        <end position="318"/>
    </location>
</feature>
<evidence type="ECO:0000313" key="8">
    <source>
        <dbReference type="EMBL" id="AHF24314.1"/>
    </source>
</evidence>
<keyword evidence="5" id="KW-0472">Membrane</keyword>
<dbReference type="PANTHER" id="PTHR43719">
    <property type="entry name" value="TWO-COMPONENT HISTIDINE KINASE"/>
    <property type="match status" value="1"/>
</dbReference>
<dbReference type="EMBL" id="KC246790">
    <property type="protein sequence ID" value="AHF24314.1"/>
    <property type="molecule type" value="Genomic_DNA"/>
</dbReference>
<dbReference type="Gene3D" id="3.40.50.2300">
    <property type="match status" value="2"/>
</dbReference>
<dbReference type="InterPro" id="IPR011006">
    <property type="entry name" value="CheY-like_superfamily"/>
</dbReference>
<organism evidence="8">
    <name type="scientific">uncultured bacterium Contig17</name>
    <dbReference type="NCBI Taxonomy" id="1393492"/>
    <lineage>
        <taxon>Bacteria</taxon>
        <taxon>environmental samples</taxon>
    </lineage>
</organism>
<dbReference type="CDD" id="cd17546">
    <property type="entry name" value="REC_hyHK_CKI1_RcsC-like"/>
    <property type="match status" value="2"/>
</dbReference>
<feature type="domain" description="Histidine kinase" evidence="6">
    <location>
        <begin position="344"/>
        <end position="568"/>
    </location>
</feature>
<dbReference type="SMART" id="SM00448">
    <property type="entry name" value="REC"/>
    <property type="match status" value="2"/>
</dbReference>
<sequence>MNRLKTSWIIIVNVVLMTAIMAFVALYSNSERNEKYQHQVEHFVNTTVAMEQVTGNYLEGEQGICDNWAHYINSQDLTLEEAAAYVGATHAQAPTSAHLIDAETLEGYSTRPRPNNRDDYSVSYARIDLFGDGSWIADHDTAINISRTYTNPINGEQSLAFCNRITVRDAETGEKRLAYLLRIVPTSNLAGKWVFPQEEYENEEVSMIDADGNYIIRGRSFKNSNFFEFYKSYNQPGITAQQQLFADILSETDSFLMLDSKGRECIVAHTPITSTSGWVLLSTAPVSDLNADTMDWLLIGAVTAGLLMLLVVDFLYMLSSNKMLRVMARNAESANKAKTDFLSSMSHDIRTPMNAIIGLTTIAEKNLGDREAVRESLRKIGLASSHLLTLINDILDISKVESGKLNLSPLTFSIVETVENLVNLAQPMIKEKSIDFSFRINRMEKEYLYADQLRLNQIYINILSNAIKYTEPGGRVSVDLREEESEKEGCVKLIYIVSDTGIGMSPEFMEKMYQPFSRQTDSRVNSIQGTGLGLAITKQMVELMNGTIECQSEIGKGTTFIIALDIPIAEKQMEELHFEAVDALIADDDPILLDTAADTLESLGINAERAKSGMEALEMIRRRHTAGKDYNVVILDWKMPDMNGIETIKRIRAEVGAQIPILLTSAYDWSDIEGEAKEAGANGFCCKPLFRSRLYQKINELLGTEAKAVEPEDNYSDLVGINILVAEDNDINWEIISAMLNMFGITSERAENGRICVDKMAEAKEGSYALIFMDVQMPEMNGLDATRHIRRLENKWASSIPIIAMTADAFSENIAECLEAGMDGHIAKPVDMKLVIKEIRRIKEEKRK</sequence>
<dbReference type="InterPro" id="IPR001789">
    <property type="entry name" value="Sig_transdc_resp-reg_receiver"/>
</dbReference>
<dbReference type="InterPro" id="IPR005467">
    <property type="entry name" value="His_kinase_dom"/>
</dbReference>